<organism evidence="7 8">
    <name type="scientific">Caenorhabditis briggsae</name>
    <dbReference type="NCBI Taxonomy" id="6238"/>
    <lineage>
        <taxon>Eukaryota</taxon>
        <taxon>Metazoa</taxon>
        <taxon>Ecdysozoa</taxon>
        <taxon>Nematoda</taxon>
        <taxon>Chromadorea</taxon>
        <taxon>Rhabditida</taxon>
        <taxon>Rhabditina</taxon>
        <taxon>Rhabditomorpha</taxon>
        <taxon>Rhabditoidea</taxon>
        <taxon>Rhabditidae</taxon>
        <taxon>Peloderinae</taxon>
        <taxon>Caenorhabditis</taxon>
    </lineage>
</organism>
<dbReference type="SUPFAM" id="SSF160443">
    <property type="entry name" value="SMR domain-like"/>
    <property type="match status" value="1"/>
</dbReference>
<dbReference type="SUPFAM" id="SSF90229">
    <property type="entry name" value="CCCH zinc finger"/>
    <property type="match status" value="1"/>
</dbReference>
<dbReference type="Gene3D" id="3.30.1370.210">
    <property type="match status" value="1"/>
</dbReference>
<feature type="zinc finger region" description="C3H1-type" evidence="5">
    <location>
        <begin position="31"/>
        <end position="59"/>
    </location>
</feature>
<evidence type="ECO:0000256" key="3">
    <source>
        <dbReference type="ARBA" id="ARBA00022771"/>
    </source>
</evidence>
<gene>
    <name evidence="7" type="ORF">L3Y34_019633</name>
</gene>
<dbReference type="InterPro" id="IPR036063">
    <property type="entry name" value="Smr_dom_sf"/>
</dbReference>
<dbReference type="SMART" id="SM00356">
    <property type="entry name" value="ZnF_C3H1"/>
    <property type="match status" value="2"/>
</dbReference>
<dbReference type="PANTHER" id="PTHR12547">
    <property type="entry name" value="CCCH ZINC FINGER/TIS11-RELATED"/>
    <property type="match status" value="1"/>
</dbReference>
<evidence type="ECO:0000256" key="1">
    <source>
        <dbReference type="ARBA" id="ARBA00022723"/>
    </source>
</evidence>
<keyword evidence="3 5" id="KW-0863">Zinc-finger</keyword>
<dbReference type="InterPro" id="IPR045877">
    <property type="entry name" value="ZFP36-like"/>
</dbReference>
<dbReference type="Proteomes" id="UP000827892">
    <property type="component" value="Chromosome II"/>
</dbReference>
<accession>A0AAE9DQC9</accession>
<dbReference type="GO" id="GO:0008270">
    <property type="term" value="F:zinc ion binding"/>
    <property type="evidence" value="ECO:0007669"/>
    <property type="project" value="UniProtKB-KW"/>
</dbReference>
<dbReference type="PROSITE" id="PS50103">
    <property type="entry name" value="ZF_C3H1"/>
    <property type="match status" value="2"/>
</dbReference>
<evidence type="ECO:0000256" key="2">
    <source>
        <dbReference type="ARBA" id="ARBA00022737"/>
    </source>
</evidence>
<dbReference type="InterPro" id="IPR000571">
    <property type="entry name" value="Znf_CCCH"/>
</dbReference>
<reference evidence="7 8" key="1">
    <citation type="submission" date="2022-05" db="EMBL/GenBank/DDBJ databases">
        <title>Chromosome-level reference genomes for two strains of Caenorhabditis briggsae: an improved platform for comparative genomics.</title>
        <authorList>
            <person name="Stevens L."/>
            <person name="Andersen E.C."/>
        </authorList>
    </citation>
    <scope>NUCLEOTIDE SEQUENCE [LARGE SCALE GENOMIC DNA]</scope>
    <source>
        <strain evidence="7">QX1410_ONT</strain>
        <tissue evidence="7">Whole-organism</tissue>
    </source>
</reference>
<dbReference type="EMBL" id="CP090892">
    <property type="protein sequence ID" value="ULU08562.1"/>
    <property type="molecule type" value="Genomic_DNA"/>
</dbReference>
<keyword evidence="1 5" id="KW-0479">Metal-binding</keyword>
<dbReference type="GO" id="GO:0003729">
    <property type="term" value="F:mRNA binding"/>
    <property type="evidence" value="ECO:0007669"/>
    <property type="project" value="InterPro"/>
</dbReference>
<dbReference type="GO" id="GO:0043186">
    <property type="term" value="C:P granule"/>
    <property type="evidence" value="ECO:0007669"/>
    <property type="project" value="UniProtKB-ARBA"/>
</dbReference>
<dbReference type="InterPro" id="IPR036855">
    <property type="entry name" value="Znf_CCCH_sf"/>
</dbReference>
<keyword evidence="4 5" id="KW-0862">Zinc</keyword>
<evidence type="ECO:0000313" key="8">
    <source>
        <dbReference type="Proteomes" id="UP000827892"/>
    </source>
</evidence>
<evidence type="ECO:0000313" key="7">
    <source>
        <dbReference type="EMBL" id="ULU08562.1"/>
    </source>
</evidence>
<feature type="domain" description="C3H1-type" evidence="6">
    <location>
        <begin position="70"/>
        <end position="100"/>
    </location>
</feature>
<proteinExistence type="predicted"/>
<dbReference type="AlphaFoldDB" id="A0AAE9DQC9"/>
<evidence type="ECO:0000256" key="4">
    <source>
        <dbReference type="ARBA" id="ARBA00022833"/>
    </source>
</evidence>
<feature type="zinc finger region" description="C3H1-type" evidence="5">
    <location>
        <begin position="70"/>
        <end position="100"/>
    </location>
</feature>
<protein>
    <recommendedName>
        <fullName evidence="6">C3H1-type domain-containing protein</fullName>
    </recommendedName>
</protein>
<sequence length="194" mass="21818">MPTVSCRFYNASVYGATPAAEDKENASKPRNFKSRICRHYQSGKVCHMGPRCGFAHGEHELTTKFKAEGKRKTRICVSFAPGGDGNCQEGSFCHFLHPSDGPVFAKRRFCTTQEALDKLENGINAMVRQWNKTWPKGPNYFDMHWMTTRGAQDYAAGIIIWMQRTNQKTAYLETGRGNHSTCGFAAIRTLLLAK</sequence>
<name>A0AAE9DQC9_CAEBR</name>
<evidence type="ECO:0000256" key="5">
    <source>
        <dbReference type="PROSITE-ProRule" id="PRU00723"/>
    </source>
</evidence>
<keyword evidence="2" id="KW-0677">Repeat</keyword>
<evidence type="ECO:0000259" key="6">
    <source>
        <dbReference type="PROSITE" id="PS50103"/>
    </source>
</evidence>
<feature type="domain" description="C3H1-type" evidence="6">
    <location>
        <begin position="31"/>
        <end position="59"/>
    </location>
</feature>
<dbReference type="PANTHER" id="PTHR12547:SF18">
    <property type="entry name" value="PROTEIN TIS11"/>
    <property type="match status" value="1"/>
</dbReference>